<dbReference type="InterPro" id="IPR044751">
    <property type="entry name" value="Ion_transp-like_CBS"/>
</dbReference>
<dbReference type="GO" id="GO:0005886">
    <property type="term" value="C:plasma membrane"/>
    <property type="evidence" value="ECO:0007669"/>
    <property type="project" value="UniProtKB-SubCell"/>
</dbReference>
<dbReference type="RefSeq" id="WP_167148258.1">
    <property type="nucleotide sequence ID" value="NZ_JAAMOX010000001.1"/>
</dbReference>
<name>A0A7X5QZT4_9MICO</name>
<dbReference type="CDD" id="cd04590">
    <property type="entry name" value="CBS_pair_CorC_HlyC_assoc"/>
    <property type="match status" value="1"/>
</dbReference>
<dbReference type="InterPro" id="IPR002550">
    <property type="entry name" value="CNNM"/>
</dbReference>
<dbReference type="InterPro" id="IPR036318">
    <property type="entry name" value="FAD-bd_PCMH-like_sf"/>
</dbReference>
<accession>A0A7X5QZT4</accession>
<keyword evidence="4 10" id="KW-0812">Transmembrane</keyword>
<dbReference type="EMBL" id="JAAMOX010000001">
    <property type="protein sequence ID" value="NIH52999.1"/>
    <property type="molecule type" value="Genomic_DNA"/>
</dbReference>
<evidence type="ECO:0000256" key="4">
    <source>
        <dbReference type="ARBA" id="ARBA00022692"/>
    </source>
</evidence>
<keyword evidence="15" id="KW-1185">Reference proteome</keyword>
<feature type="domain" description="CNNM transmembrane" evidence="13">
    <location>
        <begin position="2"/>
        <end position="188"/>
    </location>
</feature>
<keyword evidence="6 10" id="KW-1133">Transmembrane helix</keyword>
<evidence type="ECO:0000256" key="2">
    <source>
        <dbReference type="ARBA" id="ARBA00006337"/>
    </source>
</evidence>
<comment type="similarity">
    <text evidence="2">Belongs to the UPF0053 family.</text>
</comment>
<evidence type="ECO:0000313" key="15">
    <source>
        <dbReference type="Proteomes" id="UP000541033"/>
    </source>
</evidence>
<evidence type="ECO:0000256" key="7">
    <source>
        <dbReference type="ARBA" id="ARBA00023122"/>
    </source>
</evidence>
<dbReference type="AlphaFoldDB" id="A0A7X5QZT4"/>
<feature type="transmembrane region" description="Helical" evidence="11">
    <location>
        <begin position="92"/>
        <end position="111"/>
    </location>
</feature>
<dbReference type="Pfam" id="PF03471">
    <property type="entry name" value="CorC_HlyC"/>
    <property type="match status" value="1"/>
</dbReference>
<dbReference type="PANTHER" id="PTHR22777:SF32">
    <property type="entry name" value="UPF0053 INNER MEMBRANE PROTEIN YFJD"/>
    <property type="match status" value="1"/>
</dbReference>
<evidence type="ECO:0000256" key="11">
    <source>
        <dbReference type="SAM" id="Phobius"/>
    </source>
</evidence>
<organism evidence="14 15">
    <name type="scientific">Lysinibacter cavernae</name>
    <dbReference type="NCBI Taxonomy" id="1640652"/>
    <lineage>
        <taxon>Bacteria</taxon>
        <taxon>Bacillati</taxon>
        <taxon>Actinomycetota</taxon>
        <taxon>Actinomycetes</taxon>
        <taxon>Micrococcales</taxon>
        <taxon>Microbacteriaceae</taxon>
        <taxon>Lysinibacter</taxon>
    </lineage>
</organism>
<dbReference type="SMART" id="SM01091">
    <property type="entry name" value="CorC_HlyC"/>
    <property type="match status" value="1"/>
</dbReference>
<evidence type="ECO:0000313" key="14">
    <source>
        <dbReference type="EMBL" id="NIH52999.1"/>
    </source>
</evidence>
<dbReference type="PANTHER" id="PTHR22777">
    <property type="entry name" value="HEMOLYSIN-RELATED"/>
    <property type="match status" value="1"/>
</dbReference>
<dbReference type="Gene3D" id="3.30.465.10">
    <property type="match status" value="1"/>
</dbReference>
<dbReference type="PROSITE" id="PS51371">
    <property type="entry name" value="CBS"/>
    <property type="match status" value="2"/>
</dbReference>
<dbReference type="FunFam" id="3.10.580.10:FF:000002">
    <property type="entry name" value="Magnesium/cobalt efflux protein CorC"/>
    <property type="match status" value="1"/>
</dbReference>
<evidence type="ECO:0000256" key="3">
    <source>
        <dbReference type="ARBA" id="ARBA00022475"/>
    </source>
</evidence>
<keyword evidence="5" id="KW-0677">Repeat</keyword>
<dbReference type="Pfam" id="PF01595">
    <property type="entry name" value="CNNM"/>
    <property type="match status" value="1"/>
</dbReference>
<dbReference type="GO" id="GO:0050660">
    <property type="term" value="F:flavin adenine dinucleotide binding"/>
    <property type="evidence" value="ECO:0007669"/>
    <property type="project" value="InterPro"/>
</dbReference>
<evidence type="ECO:0000259" key="12">
    <source>
        <dbReference type="PROSITE" id="PS51371"/>
    </source>
</evidence>
<dbReference type="Gene3D" id="3.10.580.10">
    <property type="entry name" value="CBS-domain"/>
    <property type="match status" value="1"/>
</dbReference>
<dbReference type="PROSITE" id="PS51846">
    <property type="entry name" value="CNNM"/>
    <property type="match status" value="1"/>
</dbReference>
<dbReference type="InterPro" id="IPR005170">
    <property type="entry name" value="Transptr-assoc_dom"/>
</dbReference>
<comment type="subcellular location">
    <subcellularLocation>
        <location evidence="1">Cell membrane</location>
        <topology evidence="1">Multi-pass membrane protein</topology>
    </subcellularLocation>
</comment>
<dbReference type="SMART" id="SM00116">
    <property type="entry name" value="CBS"/>
    <property type="match status" value="2"/>
</dbReference>
<dbReference type="Proteomes" id="UP000541033">
    <property type="component" value="Unassembled WGS sequence"/>
</dbReference>
<feature type="domain" description="CBS" evidence="12">
    <location>
        <begin position="275"/>
        <end position="332"/>
    </location>
</feature>
<evidence type="ECO:0000256" key="1">
    <source>
        <dbReference type="ARBA" id="ARBA00004651"/>
    </source>
</evidence>
<evidence type="ECO:0000256" key="8">
    <source>
        <dbReference type="ARBA" id="ARBA00023136"/>
    </source>
</evidence>
<dbReference type="SUPFAM" id="SSF54631">
    <property type="entry name" value="CBS-domain pair"/>
    <property type="match status" value="1"/>
</dbReference>
<sequence length="439" mass="47583">MSVGIVVAFLALALVLIAVGGLLAASDSAINSLSRAEIEDLAEHHPRTEKSIRAIAADPSAHVNAINFVRVIAETTSAVLVTITLSFTIDELWLALIVSALVMTAVSFVLVGSSPRSVGRHHSEGILSFAAPLIRAIRLVMGPFANALVRLGDRVTPGRPRSAAISNEQQLLSMVDQAAEQDLLEDDDRELIHSIFEFNETFAREVMVPRTDMITVDSTATLAEAMEILMQSRHSRLPVVNDDVDNIEGILYLRDVTKALFRHPETFTTTPVTQLMKPAVFVPESQKTDALLKQMQVENNHLAMVVDEYGGIAGLVTLEDLLEELVGEIMDEHDRIDAPIEDLGGGLYRVSARLPVDELGELFGIELDDDEVDSVGGLFAKVHGRLPLMGDEVQVSGLILVAERTEGRGKMLSTIIARADDNLAAAQDAFDEPTEQGNS</sequence>
<proteinExistence type="inferred from homology"/>
<evidence type="ECO:0000256" key="9">
    <source>
        <dbReference type="PROSITE-ProRule" id="PRU00703"/>
    </source>
</evidence>
<dbReference type="InterPro" id="IPR016169">
    <property type="entry name" value="FAD-bd_PCMH_sub2"/>
</dbReference>
<protein>
    <submittedName>
        <fullName evidence="14">CBS domain containing-hemolysin-like protein</fullName>
    </submittedName>
</protein>
<evidence type="ECO:0000256" key="10">
    <source>
        <dbReference type="PROSITE-ProRule" id="PRU01193"/>
    </source>
</evidence>
<evidence type="ECO:0000256" key="5">
    <source>
        <dbReference type="ARBA" id="ARBA00022737"/>
    </source>
</evidence>
<gene>
    <name evidence="14" type="ORF">FHX76_000867</name>
</gene>
<dbReference type="InterPro" id="IPR000644">
    <property type="entry name" value="CBS_dom"/>
</dbReference>
<dbReference type="SUPFAM" id="SSF56176">
    <property type="entry name" value="FAD-binding/transporter-associated domain-like"/>
    <property type="match status" value="1"/>
</dbReference>
<comment type="caution">
    <text evidence="14">The sequence shown here is derived from an EMBL/GenBank/DDBJ whole genome shotgun (WGS) entry which is preliminary data.</text>
</comment>
<keyword evidence="8 10" id="KW-0472">Membrane</keyword>
<dbReference type="Pfam" id="PF00571">
    <property type="entry name" value="CBS"/>
    <property type="match status" value="2"/>
</dbReference>
<keyword evidence="7 9" id="KW-0129">CBS domain</keyword>
<evidence type="ECO:0000256" key="6">
    <source>
        <dbReference type="ARBA" id="ARBA00022989"/>
    </source>
</evidence>
<dbReference type="InterPro" id="IPR046342">
    <property type="entry name" value="CBS_dom_sf"/>
</dbReference>
<keyword evidence="3" id="KW-1003">Cell membrane</keyword>
<reference evidence="14 15" key="1">
    <citation type="submission" date="2020-02" db="EMBL/GenBank/DDBJ databases">
        <title>Sequencing the genomes of 1000 actinobacteria strains.</title>
        <authorList>
            <person name="Klenk H.-P."/>
        </authorList>
    </citation>
    <scope>NUCLEOTIDE SEQUENCE [LARGE SCALE GENOMIC DNA]</scope>
    <source>
        <strain evidence="14 15">DSM 27960</strain>
    </source>
</reference>
<feature type="domain" description="CBS" evidence="12">
    <location>
        <begin position="207"/>
        <end position="267"/>
    </location>
</feature>
<evidence type="ECO:0000259" key="13">
    <source>
        <dbReference type="PROSITE" id="PS51846"/>
    </source>
</evidence>